<dbReference type="AlphaFoldDB" id="A0A0F9SJ20"/>
<sequence length="142" mass="16042">MARKVLNVRKYKAGYEIRTERLTGDDNPGMAADEELITKSAYTPSGDYIGRSRDAYNLCYKRGIAPEKRTKANSACSIGFCEREHKWYGWSHRAIFGFGIGDKIFDEDYGDESTPFNLHGARTITVLPEAKQAARNFAKYVS</sequence>
<reference evidence="1" key="1">
    <citation type="journal article" date="2015" name="Nature">
        <title>Complex archaea that bridge the gap between prokaryotes and eukaryotes.</title>
        <authorList>
            <person name="Spang A."/>
            <person name="Saw J.H."/>
            <person name="Jorgensen S.L."/>
            <person name="Zaremba-Niedzwiedzka K."/>
            <person name="Martijn J."/>
            <person name="Lind A.E."/>
            <person name="van Eijk R."/>
            <person name="Schleper C."/>
            <person name="Guy L."/>
            <person name="Ettema T.J."/>
        </authorList>
    </citation>
    <scope>NUCLEOTIDE SEQUENCE</scope>
</reference>
<organism evidence="1">
    <name type="scientific">marine sediment metagenome</name>
    <dbReference type="NCBI Taxonomy" id="412755"/>
    <lineage>
        <taxon>unclassified sequences</taxon>
        <taxon>metagenomes</taxon>
        <taxon>ecological metagenomes</taxon>
    </lineage>
</organism>
<name>A0A0F9SJ20_9ZZZZ</name>
<dbReference type="InterPro" id="IPR057386">
    <property type="entry name" value="Tad6-like"/>
</dbReference>
<dbReference type="EMBL" id="LAZR01002496">
    <property type="protein sequence ID" value="KKN29323.1"/>
    <property type="molecule type" value="Genomic_DNA"/>
</dbReference>
<accession>A0A0F9SJ20</accession>
<proteinExistence type="predicted"/>
<comment type="caution">
    <text evidence="1">The sequence shown here is derived from an EMBL/GenBank/DDBJ whole genome shotgun (WGS) entry which is preliminary data.</text>
</comment>
<dbReference type="Pfam" id="PF25188">
    <property type="entry name" value="Tad6"/>
    <property type="match status" value="1"/>
</dbReference>
<gene>
    <name evidence="1" type="ORF">LCGC14_0845330</name>
</gene>
<evidence type="ECO:0000313" key="1">
    <source>
        <dbReference type="EMBL" id="KKN29323.1"/>
    </source>
</evidence>
<protein>
    <submittedName>
        <fullName evidence="1">Uncharacterized protein</fullName>
    </submittedName>
</protein>